<name>A0A2T2NKK0_CORCC</name>
<gene>
    <name evidence="1" type="ORF">BS50DRAFT_402361</name>
</gene>
<dbReference type="Proteomes" id="UP000240883">
    <property type="component" value="Unassembled WGS sequence"/>
</dbReference>
<proteinExistence type="predicted"/>
<dbReference type="AlphaFoldDB" id="A0A2T2NKK0"/>
<keyword evidence="2" id="KW-1185">Reference proteome</keyword>
<protein>
    <submittedName>
        <fullName evidence="1">Uncharacterized protein</fullName>
    </submittedName>
</protein>
<evidence type="ECO:0000313" key="2">
    <source>
        <dbReference type="Proteomes" id="UP000240883"/>
    </source>
</evidence>
<organism evidence="1 2">
    <name type="scientific">Corynespora cassiicola Philippines</name>
    <dbReference type="NCBI Taxonomy" id="1448308"/>
    <lineage>
        <taxon>Eukaryota</taxon>
        <taxon>Fungi</taxon>
        <taxon>Dikarya</taxon>
        <taxon>Ascomycota</taxon>
        <taxon>Pezizomycotina</taxon>
        <taxon>Dothideomycetes</taxon>
        <taxon>Pleosporomycetidae</taxon>
        <taxon>Pleosporales</taxon>
        <taxon>Corynesporascaceae</taxon>
        <taxon>Corynespora</taxon>
    </lineage>
</organism>
<evidence type="ECO:0000313" key="1">
    <source>
        <dbReference type="EMBL" id="PSN65971.1"/>
    </source>
</evidence>
<sequence>MIRTDANMHPAARVRLAPHGYCGEGLLVHRATANPVFANGKLSSCTSASIASQATSPLSPKKRSTSSRIASGRTVGASLKPAPLATHGLPVSFLLFRLGLTHHKTPCLVICLLRLRPSLPHLSERSSPCSYSCHRMGCASRETFFSLAERPSNVRNLRRIGTKPYFMPTLHGHGCD</sequence>
<reference evidence="1 2" key="1">
    <citation type="journal article" date="2018" name="Front. Microbiol.">
        <title>Genome-Wide Analysis of Corynespora cassiicola Leaf Fall Disease Putative Effectors.</title>
        <authorList>
            <person name="Lopez D."/>
            <person name="Ribeiro S."/>
            <person name="Label P."/>
            <person name="Fumanal B."/>
            <person name="Venisse J.S."/>
            <person name="Kohler A."/>
            <person name="de Oliveira R.R."/>
            <person name="Labutti K."/>
            <person name="Lipzen A."/>
            <person name="Lail K."/>
            <person name="Bauer D."/>
            <person name="Ohm R.A."/>
            <person name="Barry K.W."/>
            <person name="Spatafora J."/>
            <person name="Grigoriev I.V."/>
            <person name="Martin F.M."/>
            <person name="Pujade-Renaud V."/>
        </authorList>
    </citation>
    <scope>NUCLEOTIDE SEQUENCE [LARGE SCALE GENOMIC DNA]</scope>
    <source>
        <strain evidence="1 2">Philippines</strain>
    </source>
</reference>
<accession>A0A2T2NKK0</accession>
<dbReference type="EMBL" id="KZ678136">
    <property type="protein sequence ID" value="PSN65971.1"/>
    <property type="molecule type" value="Genomic_DNA"/>
</dbReference>